<sequence>MSAKGLLLVLIDIDPQYEEEFNRWYTEEHFPERQQCPGFLTARRFVSVEGEPKYLALYDLDDPEVLETEEYRRIRPPSEWTKTLQPHFTTMVRNVYREITPTIPHGYEVHAVREPQE</sequence>
<evidence type="ECO:0000313" key="2">
    <source>
        <dbReference type="Proteomes" id="UP000321685"/>
    </source>
</evidence>
<dbReference type="RefSeq" id="WP_186816736.1">
    <property type="nucleotide sequence ID" value="NZ_BJVJ01000005.1"/>
</dbReference>
<evidence type="ECO:0008006" key="3">
    <source>
        <dbReference type="Google" id="ProtNLM"/>
    </source>
</evidence>
<protein>
    <recommendedName>
        <fullName evidence="3">ABM domain-containing protein</fullName>
    </recommendedName>
</protein>
<accession>A0A511DB04</accession>
<comment type="caution">
    <text evidence="1">The sequence shown here is derived from an EMBL/GenBank/DDBJ whole genome shotgun (WGS) entry which is preliminary data.</text>
</comment>
<reference evidence="1 2" key="1">
    <citation type="submission" date="2019-07" db="EMBL/GenBank/DDBJ databases">
        <title>Whole genome shotgun sequence of Pseudonocardia sulfidoxydans NBRC 16205.</title>
        <authorList>
            <person name="Hosoyama A."/>
            <person name="Uohara A."/>
            <person name="Ohji S."/>
            <person name="Ichikawa N."/>
        </authorList>
    </citation>
    <scope>NUCLEOTIDE SEQUENCE [LARGE SCALE GENOMIC DNA]</scope>
    <source>
        <strain evidence="1 2">NBRC 16205</strain>
    </source>
</reference>
<dbReference type="SUPFAM" id="SSF54909">
    <property type="entry name" value="Dimeric alpha+beta barrel"/>
    <property type="match status" value="1"/>
</dbReference>
<evidence type="ECO:0000313" key="1">
    <source>
        <dbReference type="EMBL" id="GEL21975.1"/>
    </source>
</evidence>
<keyword evidence="2" id="KW-1185">Reference proteome</keyword>
<proteinExistence type="predicted"/>
<dbReference type="InterPro" id="IPR011008">
    <property type="entry name" value="Dimeric_a/b-barrel"/>
</dbReference>
<dbReference type="EMBL" id="BJVJ01000005">
    <property type="protein sequence ID" value="GEL21975.1"/>
    <property type="molecule type" value="Genomic_DNA"/>
</dbReference>
<name>A0A511DB04_9PSEU</name>
<organism evidence="1 2">
    <name type="scientific">Pseudonocardia sulfidoxydans NBRC 16205</name>
    <dbReference type="NCBI Taxonomy" id="1223511"/>
    <lineage>
        <taxon>Bacteria</taxon>
        <taxon>Bacillati</taxon>
        <taxon>Actinomycetota</taxon>
        <taxon>Actinomycetes</taxon>
        <taxon>Pseudonocardiales</taxon>
        <taxon>Pseudonocardiaceae</taxon>
        <taxon>Pseudonocardia</taxon>
    </lineage>
</organism>
<dbReference type="Proteomes" id="UP000321685">
    <property type="component" value="Unassembled WGS sequence"/>
</dbReference>
<gene>
    <name evidence="1" type="ORF">PSU4_09290</name>
</gene>
<dbReference type="AlphaFoldDB" id="A0A511DB04"/>